<evidence type="ECO:0000313" key="1">
    <source>
        <dbReference type="EMBL" id="AYV75801.1"/>
    </source>
</evidence>
<accession>A0A3G4ZPB4</accession>
<sequence length="154" mass="17844">MKDKNDHSVLSPYYWFDKLGVEPKDIPKAFITFKTISYVSYGATFALCYRYKPTKMFLQTNMGKNVIMGINNRFPTFIPKLTEKANTLTTKMATNKYFQKIPESIGLKSKRFSKAFVENFFFYKLGSPVMVPLFLFGSVKYVQHTKIGIKTPEK</sequence>
<gene>
    <name evidence="1" type="ORF">Terrestrivirus3_70</name>
</gene>
<reference evidence="1" key="1">
    <citation type="submission" date="2018-10" db="EMBL/GenBank/DDBJ databases">
        <title>Hidden diversity of soil giant viruses.</title>
        <authorList>
            <person name="Schulz F."/>
            <person name="Alteio L."/>
            <person name="Goudeau D."/>
            <person name="Ryan E.M."/>
            <person name="Malmstrom R.R."/>
            <person name="Blanchard J."/>
            <person name="Woyke T."/>
        </authorList>
    </citation>
    <scope>NUCLEOTIDE SEQUENCE</scope>
    <source>
        <strain evidence="1">TEV1</strain>
    </source>
</reference>
<organism evidence="1">
    <name type="scientific">Terrestrivirus sp</name>
    <dbReference type="NCBI Taxonomy" id="2487775"/>
    <lineage>
        <taxon>Viruses</taxon>
        <taxon>Varidnaviria</taxon>
        <taxon>Bamfordvirae</taxon>
        <taxon>Nucleocytoviricota</taxon>
        <taxon>Megaviricetes</taxon>
        <taxon>Imitervirales</taxon>
        <taxon>Mimiviridae</taxon>
        <taxon>Klosneuvirinae</taxon>
    </lineage>
</organism>
<protein>
    <submittedName>
        <fullName evidence="1">Uncharacterized protein</fullName>
    </submittedName>
</protein>
<dbReference type="EMBL" id="MK071981">
    <property type="protein sequence ID" value="AYV75801.1"/>
    <property type="molecule type" value="Genomic_DNA"/>
</dbReference>
<name>A0A3G4ZPB4_9VIRU</name>
<proteinExistence type="predicted"/>